<comment type="caution">
    <text evidence="3">The sequence shown here is derived from an EMBL/GenBank/DDBJ whole genome shotgun (WGS) entry which is preliminary data.</text>
</comment>
<evidence type="ECO:0000259" key="2">
    <source>
        <dbReference type="Pfam" id="PF08378"/>
    </source>
</evidence>
<evidence type="ECO:0000313" key="4">
    <source>
        <dbReference type="Proteomes" id="UP000470470"/>
    </source>
</evidence>
<dbReference type="InterPro" id="IPR011528">
    <property type="entry name" value="NERD"/>
</dbReference>
<keyword evidence="4" id="KW-1185">Reference proteome</keyword>
<feature type="region of interest" description="Disordered" evidence="1">
    <location>
        <begin position="1"/>
        <end position="38"/>
    </location>
</feature>
<dbReference type="Pfam" id="PF08378">
    <property type="entry name" value="NERD"/>
    <property type="match status" value="1"/>
</dbReference>
<reference evidence="3 4" key="1">
    <citation type="submission" date="2020-02" db="EMBL/GenBank/DDBJ databases">
        <title>The whole genome sequence of CPCC 205119.</title>
        <authorList>
            <person name="Jiang Z."/>
        </authorList>
    </citation>
    <scope>NUCLEOTIDE SEQUENCE [LARGE SCALE GENOMIC DNA]</scope>
    <source>
        <strain evidence="3 4">CPCC 205119</strain>
    </source>
</reference>
<dbReference type="EMBL" id="JAAGWK010000022">
    <property type="protein sequence ID" value="NEL55395.1"/>
    <property type="molecule type" value="Genomic_DNA"/>
</dbReference>
<evidence type="ECO:0000256" key="1">
    <source>
        <dbReference type="SAM" id="MobiDB-lite"/>
    </source>
</evidence>
<feature type="domain" description="NERD" evidence="2">
    <location>
        <begin position="57"/>
        <end position="169"/>
    </location>
</feature>
<evidence type="ECO:0000313" key="3">
    <source>
        <dbReference type="EMBL" id="NEL55395.1"/>
    </source>
</evidence>
<dbReference type="RefSeq" id="WP_152727341.1">
    <property type="nucleotide sequence ID" value="NZ_JAABOZ010000001.1"/>
</dbReference>
<organism evidence="3 4">
    <name type="scientific">Goekera deserti</name>
    <dbReference type="NCBI Taxonomy" id="2497753"/>
    <lineage>
        <taxon>Bacteria</taxon>
        <taxon>Bacillati</taxon>
        <taxon>Actinomycetota</taxon>
        <taxon>Actinomycetes</taxon>
        <taxon>Geodermatophilales</taxon>
        <taxon>Geodermatophilaceae</taxon>
        <taxon>Goekera</taxon>
    </lineage>
</organism>
<dbReference type="Proteomes" id="UP000470470">
    <property type="component" value="Unassembled WGS sequence"/>
</dbReference>
<protein>
    <submittedName>
        <fullName evidence="3">NERD domain-containing protein</fullName>
    </submittedName>
</protein>
<dbReference type="AlphaFoldDB" id="A0A7K3WFX3"/>
<proteinExistence type="predicted"/>
<name>A0A7K3WFX3_9ACTN</name>
<accession>A0A7K3WFX3</accession>
<feature type="compositionally biased region" description="Basic and acidic residues" evidence="1">
    <location>
        <begin position="17"/>
        <end position="30"/>
    </location>
</feature>
<gene>
    <name evidence="3" type="ORF">G1H19_15510</name>
</gene>
<sequence length="221" mass="23759">MIENGPSAATPAASLHRVSEQRRRAREERAQRRRARRGDLLLVPEAEPATTAVFRPGADTERAAAETLTRRCGPDVRLMFRRSLGAGREGVVDVLAVTPSGVHVVDVRQYTGSPVRVRRSTGLGEHLVVGGRDRSALLTALQRQAEALRLVAAEVPTETDVPVYPAFCFDVADLPWATQWIAGVPVLGPRGVARRLNVGGPLTPEAVALLAAHLADRLPPA</sequence>